<dbReference type="EnsemblPlants" id="AES72404">
    <property type="protein sequence ID" value="AES72404"/>
    <property type="gene ID" value="MTR_3g090360"/>
</dbReference>
<organism evidence="1 3">
    <name type="scientific">Medicago truncatula</name>
    <name type="common">Barrel medic</name>
    <name type="synonym">Medicago tribuloides</name>
    <dbReference type="NCBI Taxonomy" id="3880"/>
    <lineage>
        <taxon>Eukaryota</taxon>
        <taxon>Viridiplantae</taxon>
        <taxon>Streptophyta</taxon>
        <taxon>Embryophyta</taxon>
        <taxon>Tracheophyta</taxon>
        <taxon>Spermatophyta</taxon>
        <taxon>Magnoliopsida</taxon>
        <taxon>eudicotyledons</taxon>
        <taxon>Gunneridae</taxon>
        <taxon>Pentapetalae</taxon>
        <taxon>rosids</taxon>
        <taxon>fabids</taxon>
        <taxon>Fabales</taxon>
        <taxon>Fabaceae</taxon>
        <taxon>Papilionoideae</taxon>
        <taxon>50 kb inversion clade</taxon>
        <taxon>NPAAA clade</taxon>
        <taxon>Hologalegina</taxon>
        <taxon>IRL clade</taxon>
        <taxon>Trifolieae</taxon>
        <taxon>Medicago</taxon>
    </lineage>
</organism>
<reference evidence="1 3" key="2">
    <citation type="journal article" date="2014" name="BMC Genomics">
        <title>An improved genome release (version Mt4.0) for the model legume Medicago truncatula.</title>
        <authorList>
            <person name="Tang H."/>
            <person name="Krishnakumar V."/>
            <person name="Bidwell S."/>
            <person name="Rosen B."/>
            <person name="Chan A."/>
            <person name="Zhou S."/>
            <person name="Gentzbittel L."/>
            <person name="Childs K.L."/>
            <person name="Yandell M."/>
            <person name="Gundlach H."/>
            <person name="Mayer K.F."/>
            <person name="Schwartz D.C."/>
            <person name="Town C.D."/>
        </authorList>
    </citation>
    <scope>GENOME REANNOTATION</scope>
    <source>
        <strain evidence="2 3">cv. Jemalong A17</strain>
    </source>
</reference>
<dbReference type="EMBL" id="CM001219">
    <property type="protein sequence ID" value="AES72404.1"/>
    <property type="molecule type" value="Genomic_DNA"/>
</dbReference>
<evidence type="ECO:0000313" key="1">
    <source>
        <dbReference type="EMBL" id="AES72404.1"/>
    </source>
</evidence>
<keyword evidence="3" id="KW-1185">Reference proteome</keyword>
<gene>
    <name evidence="1" type="ordered locus">MTR_3g090360</name>
</gene>
<evidence type="ECO:0000313" key="3">
    <source>
        <dbReference type="Proteomes" id="UP000002051"/>
    </source>
</evidence>
<protein>
    <submittedName>
        <fullName evidence="1 2">Uncharacterized protein</fullName>
    </submittedName>
</protein>
<accession>G7J660</accession>
<reference evidence="1 3" key="1">
    <citation type="journal article" date="2011" name="Nature">
        <title>The Medicago genome provides insight into the evolution of rhizobial symbioses.</title>
        <authorList>
            <person name="Young N.D."/>
            <person name="Debelle F."/>
            <person name="Oldroyd G.E."/>
            <person name="Geurts R."/>
            <person name="Cannon S.B."/>
            <person name="Udvardi M.K."/>
            <person name="Benedito V.A."/>
            <person name="Mayer K.F."/>
            <person name="Gouzy J."/>
            <person name="Schoof H."/>
            <person name="Van de Peer Y."/>
            <person name="Proost S."/>
            <person name="Cook D.R."/>
            <person name="Meyers B.C."/>
            <person name="Spannagl M."/>
            <person name="Cheung F."/>
            <person name="De Mita S."/>
            <person name="Krishnakumar V."/>
            <person name="Gundlach H."/>
            <person name="Zhou S."/>
            <person name="Mudge J."/>
            <person name="Bharti A.K."/>
            <person name="Murray J.D."/>
            <person name="Naoumkina M.A."/>
            <person name="Rosen B."/>
            <person name="Silverstein K.A."/>
            <person name="Tang H."/>
            <person name="Rombauts S."/>
            <person name="Zhao P.X."/>
            <person name="Zhou P."/>
            <person name="Barbe V."/>
            <person name="Bardou P."/>
            <person name="Bechner M."/>
            <person name="Bellec A."/>
            <person name="Berger A."/>
            <person name="Berges H."/>
            <person name="Bidwell S."/>
            <person name="Bisseling T."/>
            <person name="Choisne N."/>
            <person name="Couloux A."/>
            <person name="Denny R."/>
            <person name="Deshpande S."/>
            <person name="Dai X."/>
            <person name="Doyle J.J."/>
            <person name="Dudez A.M."/>
            <person name="Farmer A.D."/>
            <person name="Fouteau S."/>
            <person name="Franken C."/>
            <person name="Gibelin C."/>
            <person name="Gish J."/>
            <person name="Goldstein S."/>
            <person name="Gonzalez A.J."/>
            <person name="Green P.J."/>
            <person name="Hallab A."/>
            <person name="Hartog M."/>
            <person name="Hua A."/>
            <person name="Humphray S.J."/>
            <person name="Jeong D.H."/>
            <person name="Jing Y."/>
            <person name="Jocker A."/>
            <person name="Kenton S.M."/>
            <person name="Kim D.J."/>
            <person name="Klee K."/>
            <person name="Lai H."/>
            <person name="Lang C."/>
            <person name="Lin S."/>
            <person name="Macmil S.L."/>
            <person name="Magdelenat G."/>
            <person name="Matthews L."/>
            <person name="McCorrison J."/>
            <person name="Monaghan E.L."/>
            <person name="Mun J.H."/>
            <person name="Najar F.Z."/>
            <person name="Nicholson C."/>
            <person name="Noirot C."/>
            <person name="O'Bleness M."/>
            <person name="Paule C.R."/>
            <person name="Poulain J."/>
            <person name="Prion F."/>
            <person name="Qin B."/>
            <person name="Qu C."/>
            <person name="Retzel E.F."/>
            <person name="Riddle C."/>
            <person name="Sallet E."/>
            <person name="Samain S."/>
            <person name="Samson N."/>
            <person name="Sanders I."/>
            <person name="Saurat O."/>
            <person name="Scarpelli C."/>
            <person name="Schiex T."/>
            <person name="Segurens B."/>
            <person name="Severin A.J."/>
            <person name="Sherrier D.J."/>
            <person name="Shi R."/>
            <person name="Sims S."/>
            <person name="Singer S.R."/>
            <person name="Sinharoy S."/>
            <person name="Sterck L."/>
            <person name="Viollet A."/>
            <person name="Wang B.B."/>
            <person name="Wang K."/>
            <person name="Wang M."/>
            <person name="Wang X."/>
            <person name="Warfsmann J."/>
            <person name="Weissenbach J."/>
            <person name="White D.D."/>
            <person name="White J.D."/>
            <person name="Wiley G.B."/>
            <person name="Wincker P."/>
            <person name="Xing Y."/>
            <person name="Yang L."/>
            <person name="Yao Z."/>
            <person name="Ying F."/>
            <person name="Zhai J."/>
            <person name="Zhou L."/>
            <person name="Zuber A."/>
            <person name="Denarie J."/>
            <person name="Dixon R.A."/>
            <person name="May G.D."/>
            <person name="Schwartz D.C."/>
            <person name="Rogers J."/>
            <person name="Quetier F."/>
            <person name="Town C.D."/>
            <person name="Roe B.A."/>
        </authorList>
    </citation>
    <scope>NUCLEOTIDE SEQUENCE [LARGE SCALE GENOMIC DNA]</scope>
    <source>
        <strain evidence="1">A17</strain>
        <strain evidence="2 3">cv. Jemalong A17</strain>
    </source>
</reference>
<reference evidence="2" key="3">
    <citation type="submission" date="2015-04" db="UniProtKB">
        <authorList>
            <consortium name="EnsemblPlants"/>
        </authorList>
    </citation>
    <scope>IDENTIFICATION</scope>
    <source>
        <strain evidence="2">cv. Jemalong A17</strain>
    </source>
</reference>
<sequence>MRLTLNNVGRKINHHDIQTMKVAKSIVHHSSHWKNKIILMFFMSNQYDFWNVVEEGYTPMVL</sequence>
<name>G7J660_MEDTR</name>
<dbReference type="AlphaFoldDB" id="G7J660"/>
<dbReference type="PaxDb" id="3880-AES72404"/>
<dbReference type="Proteomes" id="UP000002051">
    <property type="component" value="Chromosome 3"/>
</dbReference>
<evidence type="ECO:0000313" key="2">
    <source>
        <dbReference type="EnsemblPlants" id="AES72404"/>
    </source>
</evidence>
<proteinExistence type="predicted"/>
<dbReference type="HOGENOM" id="CLU_2907454_0_0_1"/>